<evidence type="ECO:0000256" key="3">
    <source>
        <dbReference type="ARBA" id="ARBA00022801"/>
    </source>
</evidence>
<comment type="caution">
    <text evidence="5">The sequence shown here is derived from an EMBL/GenBank/DDBJ whole genome shotgun (WGS) entry which is preliminary data.</text>
</comment>
<dbReference type="GO" id="GO:0008237">
    <property type="term" value="F:metallopeptidase activity"/>
    <property type="evidence" value="ECO:0007669"/>
    <property type="project" value="InterPro"/>
</dbReference>
<name>A0A3A1NBL7_9FLAO</name>
<dbReference type="InterPro" id="IPR002884">
    <property type="entry name" value="P_dom"/>
</dbReference>
<keyword evidence="3" id="KW-0378">Hydrolase</keyword>
<dbReference type="Pfam" id="PF13583">
    <property type="entry name" value="Reprolysin_4"/>
    <property type="match status" value="1"/>
</dbReference>
<keyword evidence="6" id="KW-1185">Reference proteome</keyword>
<dbReference type="OrthoDB" id="9792152at2"/>
<dbReference type="InterPro" id="IPR024079">
    <property type="entry name" value="MetalloPept_cat_dom_sf"/>
</dbReference>
<dbReference type="RefSeq" id="WP_119607494.1">
    <property type="nucleotide sequence ID" value="NZ_QXFH01000070.1"/>
</dbReference>
<dbReference type="PROSITE" id="PS51257">
    <property type="entry name" value="PROKAR_LIPOPROTEIN"/>
    <property type="match status" value="1"/>
</dbReference>
<evidence type="ECO:0000313" key="5">
    <source>
        <dbReference type="EMBL" id="RIV35269.1"/>
    </source>
</evidence>
<evidence type="ECO:0000256" key="2">
    <source>
        <dbReference type="ARBA" id="ARBA00022729"/>
    </source>
</evidence>
<evidence type="ECO:0000259" key="4">
    <source>
        <dbReference type="PROSITE" id="PS51829"/>
    </source>
</evidence>
<proteinExistence type="predicted"/>
<dbReference type="InterPro" id="IPR026444">
    <property type="entry name" value="Secre_tail"/>
</dbReference>
<dbReference type="InterPro" id="IPR013783">
    <property type="entry name" value="Ig-like_fold"/>
</dbReference>
<reference evidence="5 6" key="1">
    <citation type="submission" date="2018-08" db="EMBL/GenBank/DDBJ databases">
        <title>Proposal of Muricauda 72 sp.nov. and Muricauda NH166 sp.nov., isolated from seawater.</title>
        <authorList>
            <person name="Cheng H."/>
            <person name="Wu Y.-H."/>
            <person name="Guo L.-L."/>
            <person name="Xu X.-W."/>
        </authorList>
    </citation>
    <scope>NUCLEOTIDE SEQUENCE [LARGE SCALE GENOMIC DNA]</scope>
    <source>
        <strain evidence="5 6">KCTC 22173</strain>
    </source>
</reference>
<dbReference type="InterPro" id="IPR036116">
    <property type="entry name" value="FN3_sf"/>
</dbReference>
<gene>
    <name evidence="5" type="ORF">D2V08_07900</name>
</gene>
<organism evidence="5 6">
    <name type="scientific">Flagellimonas lutimaris</name>
    <dbReference type="NCBI Taxonomy" id="475082"/>
    <lineage>
        <taxon>Bacteria</taxon>
        <taxon>Pseudomonadati</taxon>
        <taxon>Bacteroidota</taxon>
        <taxon>Flavobacteriia</taxon>
        <taxon>Flavobacteriales</taxon>
        <taxon>Flavobacteriaceae</taxon>
        <taxon>Flagellimonas</taxon>
    </lineage>
</organism>
<evidence type="ECO:0000256" key="1">
    <source>
        <dbReference type="ARBA" id="ARBA00022670"/>
    </source>
</evidence>
<dbReference type="SUPFAM" id="SSF55486">
    <property type="entry name" value="Metalloproteases ('zincins'), catalytic domain"/>
    <property type="match status" value="1"/>
</dbReference>
<dbReference type="InterPro" id="IPR008979">
    <property type="entry name" value="Galactose-bd-like_sf"/>
</dbReference>
<accession>A0A3A1NBL7</accession>
<dbReference type="Gene3D" id="2.60.40.10">
    <property type="entry name" value="Immunoglobulins"/>
    <property type="match status" value="2"/>
</dbReference>
<dbReference type="Gene3D" id="2.60.120.260">
    <property type="entry name" value="Galactose-binding domain-like"/>
    <property type="match status" value="1"/>
</dbReference>
<dbReference type="Pfam" id="PF18962">
    <property type="entry name" value="Por_Secre_tail"/>
    <property type="match status" value="1"/>
</dbReference>
<dbReference type="Gene3D" id="3.40.390.10">
    <property type="entry name" value="Collagenase (Catalytic Domain)"/>
    <property type="match status" value="1"/>
</dbReference>
<dbReference type="Proteomes" id="UP000266067">
    <property type="component" value="Unassembled WGS sequence"/>
</dbReference>
<evidence type="ECO:0000313" key="6">
    <source>
        <dbReference type="Proteomes" id="UP000266067"/>
    </source>
</evidence>
<dbReference type="EMBL" id="QXFH01000070">
    <property type="protein sequence ID" value="RIV35269.1"/>
    <property type="molecule type" value="Genomic_DNA"/>
</dbReference>
<dbReference type="PROSITE" id="PS51829">
    <property type="entry name" value="P_HOMO_B"/>
    <property type="match status" value="1"/>
</dbReference>
<dbReference type="SUPFAM" id="SSF49265">
    <property type="entry name" value="Fibronectin type III"/>
    <property type="match status" value="1"/>
</dbReference>
<dbReference type="GO" id="GO:0004252">
    <property type="term" value="F:serine-type endopeptidase activity"/>
    <property type="evidence" value="ECO:0007669"/>
    <property type="project" value="InterPro"/>
</dbReference>
<dbReference type="SUPFAM" id="SSF49785">
    <property type="entry name" value="Galactose-binding domain-like"/>
    <property type="match status" value="1"/>
</dbReference>
<sequence length="1264" mass="136046">MKAKLHFVFSIAIFFSCFCIYGQQGYWKSIPKQTNLRSASLKDISGAKSVFSLEKGMFSDRIKSFSVAKNNKQVVYLPNNNGNVVPFNLKETSVLHPDLAKKYPNIKSYTGVSADGRYKVKMSSSQKGLQSMVVDLQNNKTAFMEPVSNKSDTYILYDKEDGLSSKMDFICETSKDLFGGDNKSSGTMAKTIVPLVDGQVLRKYRIAISASGEYTQEMGGTVEDALAGINATITRVNEVFETDLGITLELIPNNDLIIFTNAVTDPYDDSLNSEVQSTITSIIGEANYDVGHLFHKVGEGEDNGNAGFIASVCVDNRKGSAFSSANNPQGDVYDLDYVAHELGHQFGANHTWSFESEGTGVQAEPASGSTIMGYAGIVGENNVASNGDDYFHYNSILQISTYLETTSCAQTTELVNSPPVLTPVNDFTIPKGTAFVLEGIASDPDVGDVLTFTWEQIDDGLVTTASFGPTNPGGANFRSLPPSTDPKRYFPRLSEVAQGNLTQNNPATGDAWETVSEIERGFSFACTVRDNAAGGGQVISDVMDVNVIKAAGPFVVTSQTSNEIYAAGSVQEITWDVASTNIAPVNTKTVDIFLSLDGGLTYPIILLENTLNDGSEEIQLPGDVTTTARIMVKASDNIFFAVNTTDFTIEQSEVVLNFADLKYEVCQPNDLVIPFVYETYVGFNENSTFSADVPAGLSASFSPTAASSDNTSVDLTLSNTNGVVPGVYDITVTSTAASVTKSVIFALTVQDGTFPDVALLSPANGEGGVSLDAELIWEENPLYSSYDVEVATDAGFTNIVESASIPFTIYKTTSLVEQTEYFWRVRPNNGCGTGTFGAAFNFITSQVDCKNKESNDLPITVSSSGTPTVTTSVFFLEDLPISDVSVNLELDHTYLEDLIITLISPAGTEVTLISNTCGDLNNINAVFDDDGSPIECTGSPAISGTVTPLGSLASFKGESILGEWILEIQDTASSDGGTLIGFSLDICIEGNYRPDEDEDGVFDDGDDLCLGTPKGVEVNTNGCAIYRFAQDNFEVEIESETCRTSNNGSITITPFDTSITYTAVLTGPSGADSFDFTDSQIFSNLTAGDYSLCITGTNGMITYQEVCFNAVITQPDVLDLSALVDAGILSIELSGASFYNIELNGLVTQTEASKVQLDLKEGTNKLRVYSNLPCQGVIEKTLFYSSRPILSPNPVESTTEIYLGGYEGNVGIQIFTANGRLVQTENRRVFGDDLQLDLSNLTKGIYYLRVEKAGVKEMFKLIKR</sequence>
<protein>
    <submittedName>
        <fullName evidence="5">T9SS C-terminal target domain-containing protein</fullName>
    </submittedName>
</protein>
<dbReference type="AlphaFoldDB" id="A0A3A1NBL7"/>
<keyword evidence="1" id="KW-0645">Protease</keyword>
<dbReference type="Pfam" id="PF01483">
    <property type="entry name" value="P_proprotein"/>
    <property type="match status" value="1"/>
</dbReference>
<dbReference type="GO" id="GO:0006508">
    <property type="term" value="P:proteolysis"/>
    <property type="evidence" value="ECO:0007669"/>
    <property type="project" value="UniProtKB-KW"/>
</dbReference>
<keyword evidence="2" id="KW-0732">Signal</keyword>
<feature type="domain" description="P/Homo B" evidence="4">
    <location>
        <begin position="842"/>
        <end position="994"/>
    </location>
</feature>
<dbReference type="NCBIfam" id="TIGR04183">
    <property type="entry name" value="Por_Secre_tail"/>
    <property type="match status" value="1"/>
</dbReference>